<evidence type="ECO:0000259" key="5">
    <source>
        <dbReference type="Pfam" id="PF07993"/>
    </source>
</evidence>
<dbReference type="InterPro" id="IPR036291">
    <property type="entry name" value="NAD(P)-bd_dom_sf"/>
</dbReference>
<evidence type="ECO:0000259" key="4">
    <source>
        <dbReference type="Pfam" id="PF00501"/>
    </source>
</evidence>
<dbReference type="RefSeq" id="WP_071907684.1">
    <property type="nucleotide sequence ID" value="NZ_LT607756.1"/>
</dbReference>
<keyword evidence="3" id="KW-0443">Lipid metabolism</keyword>
<accession>A0A1D3L5A8</accession>
<dbReference type="GO" id="GO:0016020">
    <property type="term" value="C:membrane"/>
    <property type="evidence" value="ECO:0007669"/>
    <property type="project" value="TreeGrafter"/>
</dbReference>
<evidence type="ECO:0000256" key="3">
    <source>
        <dbReference type="ARBA" id="ARBA00023098"/>
    </source>
</evidence>
<dbReference type="InterPro" id="IPR000873">
    <property type="entry name" value="AMP-dep_synth/lig_dom"/>
</dbReference>
<dbReference type="PANTHER" id="PTHR43272">
    <property type="entry name" value="LONG-CHAIN-FATTY-ACID--COA LIGASE"/>
    <property type="match status" value="1"/>
</dbReference>
<dbReference type="GO" id="GO:0004467">
    <property type="term" value="F:long-chain fatty acid-CoA ligase activity"/>
    <property type="evidence" value="ECO:0007669"/>
    <property type="project" value="UniProtKB-EC"/>
</dbReference>
<dbReference type="PATRIC" id="fig|129848.4.peg.2144"/>
<gene>
    <name evidence="6" type="primary">fadD15</name>
    <name evidence="6" type="ORF">MCBB_2097</name>
</gene>
<dbReference type="Gene3D" id="3.40.50.720">
    <property type="entry name" value="NAD(P)-binding Rossmann-like Domain"/>
    <property type="match status" value="1"/>
</dbReference>
<dbReference type="PANTHER" id="PTHR43272:SF32">
    <property type="entry name" value="AMP-DEPENDENT SYNTHETASE_LIGASE DOMAIN-CONTAINING PROTEIN"/>
    <property type="match status" value="1"/>
</dbReference>
<evidence type="ECO:0000313" key="7">
    <source>
        <dbReference type="Proteomes" id="UP000094707"/>
    </source>
</evidence>
<name>A0A1D3L5A8_9EURY</name>
<dbReference type="CDD" id="cd05263">
    <property type="entry name" value="MupV_like_SDR_e"/>
    <property type="match status" value="1"/>
</dbReference>
<evidence type="ECO:0000313" key="6">
    <source>
        <dbReference type="EMBL" id="SCG86640.1"/>
    </source>
</evidence>
<dbReference type="Pfam" id="PF00501">
    <property type="entry name" value="AMP-binding"/>
    <property type="match status" value="1"/>
</dbReference>
<dbReference type="Pfam" id="PF07993">
    <property type="entry name" value="NAD_binding_4"/>
    <property type="match status" value="1"/>
</dbReference>
<dbReference type="Proteomes" id="UP000094707">
    <property type="component" value="Chromosome I"/>
</dbReference>
<organism evidence="6 7">
    <name type="scientific">Methanobacterium congolense</name>
    <dbReference type="NCBI Taxonomy" id="118062"/>
    <lineage>
        <taxon>Archaea</taxon>
        <taxon>Methanobacteriati</taxon>
        <taxon>Methanobacteriota</taxon>
        <taxon>Methanomada group</taxon>
        <taxon>Methanobacteria</taxon>
        <taxon>Methanobacteriales</taxon>
        <taxon>Methanobacteriaceae</taxon>
        <taxon>Methanobacterium</taxon>
    </lineage>
</organism>
<dbReference type="Gene3D" id="3.40.50.12780">
    <property type="entry name" value="N-terminal domain of ligase-like"/>
    <property type="match status" value="1"/>
</dbReference>
<feature type="domain" description="Thioester reductase (TE)" evidence="5">
    <location>
        <begin position="6"/>
        <end position="267"/>
    </location>
</feature>
<feature type="domain" description="AMP-dependent synthetase/ligase" evidence="4">
    <location>
        <begin position="421"/>
        <end position="791"/>
    </location>
</feature>
<dbReference type="InterPro" id="IPR013120">
    <property type="entry name" value="FAR_NAD-bd"/>
</dbReference>
<evidence type="ECO:0000256" key="2">
    <source>
        <dbReference type="ARBA" id="ARBA00022832"/>
    </source>
</evidence>
<dbReference type="EC" id="6.2.1.3" evidence="6"/>
<proteinExistence type="predicted"/>
<dbReference type="STRING" id="118062.MCBB_2097"/>
<dbReference type="EMBL" id="LT607756">
    <property type="protein sequence ID" value="SCG86640.1"/>
    <property type="molecule type" value="Genomic_DNA"/>
</dbReference>
<reference evidence="6 7" key="1">
    <citation type="submission" date="2016-08" db="EMBL/GenBank/DDBJ databases">
        <authorList>
            <person name="Seilhamer J.J."/>
        </authorList>
    </citation>
    <scope>NUCLEOTIDE SEQUENCE [LARGE SCALE GENOMIC DNA]</scope>
    <source>
        <strain evidence="6">Buetzberg</strain>
    </source>
</reference>
<dbReference type="InterPro" id="IPR042099">
    <property type="entry name" value="ANL_N_sf"/>
</dbReference>
<sequence length="979" mass="110340">MKVVFLTGATGFLGTQIARRLVKMENCSIIVLVRGSDDEYAKRHLARAWWEWPELLELIEDDKEVAKGADNLKNTPTTEVQGLKDKKIQFVRGDISKEKLGIEKDLYEDLVGKITHIIHTAADLRLNAPMEELRKINVQGNLNVLKLGQDAHLNHGIQRFSHVSTAYVAGGREGHVDEGSLTDEYGFLSNYERSKFEGELEVKKSNLPVSVFRPGMVVGDSRTGYVKTFNTVYTILRLYLNGKMRIVPVSPSLKINLVPVDYVADAVSDLTFDPNAEGQNFHLTAPHDSLPSVRELVDFIKTWAQDNMDLKLPNPIFLPLSSMTPHLSKLQSLTGFKGGTINTIALLSPYFNERREFSRKNIDRLMGPYEISWKSLLPKILDYAVYMGFFHRSDRTIHEQVLFRLKSQSRPVEYYDVVEGRFEKRSSSEVRNDMVRAAVALSSLGVGPGDRVAVVGFNSTRYLILDVAIGLIGAVSVPLYYTSPLEEIKEILDDCEASVLFAGTPNILDKIGKFEETGTKIVSFCRESVEIPWDIISWDEFLDLGSEDEVMNFPVTPVAPVDFNSIATIRYTSGTTGKPSGVTFTHGNLRWMAEFIASMPPWLDRTHEVSYLSFLPMNHVVEGILGTYAPYYAPAPLKLYFLEDFQDLKATLPQVKPSIFFSVPRFYEKVWSSFTQSRMGRVYLAEDDGFKKKILRRILRRSLLKRAGLDACAQLIVGSAPVSEDLLRGYKELGIEVHNAYGLTEAPLVTINRLGTNRIGTVGEPLPGTDLKLKNDCEVMVRGPQVTPGYFNDKTRDDFLFEEGWLLTGDYGHLTPEGSLVITGRKKEMIVNSYGKTISPMKIESMLKDLDCVSDVMVFGDEKPYCISMIWADEGVNMDKIGESIREVNFNLSHPEKIKRWAVLNNDLSIEGGDLTANLKLKRKNIMEHYQDLIDFMYADWHDYNVETTDLHMDVKKIPENILKLGTIGLGSAGNHYEH</sequence>
<dbReference type="GeneID" id="30412932"/>
<protein>
    <submittedName>
        <fullName evidence="6">Long-chain-fatty-acid-CoA ligase FadD15</fullName>
        <ecNumber evidence="6">6.2.1.3</ecNumber>
    </submittedName>
</protein>
<dbReference type="SUPFAM" id="SSF56801">
    <property type="entry name" value="Acetyl-CoA synthetase-like"/>
    <property type="match status" value="1"/>
</dbReference>
<keyword evidence="2" id="KW-0276">Fatty acid metabolism</keyword>
<dbReference type="AlphaFoldDB" id="A0A1D3L5A8"/>
<dbReference type="SUPFAM" id="SSF51735">
    <property type="entry name" value="NAD(P)-binding Rossmann-fold domains"/>
    <property type="match status" value="1"/>
</dbReference>
<keyword evidence="1 6" id="KW-0436">Ligase</keyword>
<keyword evidence="7" id="KW-1185">Reference proteome</keyword>
<evidence type="ECO:0000256" key="1">
    <source>
        <dbReference type="ARBA" id="ARBA00022598"/>
    </source>
</evidence>
<dbReference type="KEGG" id="mcub:MCBB_2097"/>
<dbReference type="Pfam" id="PF23562">
    <property type="entry name" value="AMP-binding_C_3"/>
    <property type="match status" value="1"/>
</dbReference>